<proteinExistence type="predicted"/>
<protein>
    <submittedName>
        <fullName evidence="2">Uncharacterized protein</fullName>
    </submittedName>
</protein>
<keyword evidence="1" id="KW-0472">Membrane</keyword>
<dbReference type="AlphaFoldDB" id="A0A022RG95"/>
<name>A0A022RG95_ERYGU</name>
<feature type="transmembrane region" description="Helical" evidence="1">
    <location>
        <begin position="51"/>
        <end position="72"/>
    </location>
</feature>
<evidence type="ECO:0000256" key="1">
    <source>
        <dbReference type="SAM" id="Phobius"/>
    </source>
</evidence>
<keyword evidence="3" id="KW-1185">Reference proteome</keyword>
<feature type="transmembrane region" description="Helical" evidence="1">
    <location>
        <begin position="97"/>
        <end position="115"/>
    </location>
</feature>
<sequence length="126" mass="14406">MGGVTRWKDETLGSISAAPPLPLVVFFGIFMMLMFLAAYSEFKEKVERSRMEFRFALMLLPVAAILVVNMMLLRRRLWSYIVGARRPVYGAAADEGSSPWGLMLVLALLLVMVYYQKSFQSAWFRL</sequence>
<dbReference type="Proteomes" id="UP000030748">
    <property type="component" value="Unassembled WGS sequence"/>
</dbReference>
<evidence type="ECO:0000313" key="3">
    <source>
        <dbReference type="Proteomes" id="UP000030748"/>
    </source>
</evidence>
<gene>
    <name evidence="2" type="ORF">MIMGU_mgv1a016310mg</name>
</gene>
<organism evidence="2 3">
    <name type="scientific">Erythranthe guttata</name>
    <name type="common">Yellow monkey flower</name>
    <name type="synonym">Mimulus guttatus</name>
    <dbReference type="NCBI Taxonomy" id="4155"/>
    <lineage>
        <taxon>Eukaryota</taxon>
        <taxon>Viridiplantae</taxon>
        <taxon>Streptophyta</taxon>
        <taxon>Embryophyta</taxon>
        <taxon>Tracheophyta</taxon>
        <taxon>Spermatophyta</taxon>
        <taxon>Magnoliopsida</taxon>
        <taxon>eudicotyledons</taxon>
        <taxon>Gunneridae</taxon>
        <taxon>Pentapetalae</taxon>
        <taxon>asterids</taxon>
        <taxon>lamiids</taxon>
        <taxon>Lamiales</taxon>
        <taxon>Phrymaceae</taxon>
        <taxon>Erythranthe</taxon>
    </lineage>
</organism>
<feature type="transmembrane region" description="Helical" evidence="1">
    <location>
        <begin position="20"/>
        <end position="39"/>
    </location>
</feature>
<dbReference type="PANTHER" id="PTHR33306:SF29">
    <property type="match status" value="1"/>
</dbReference>
<dbReference type="KEGG" id="egt:105956374"/>
<keyword evidence="1" id="KW-1133">Transmembrane helix</keyword>
<evidence type="ECO:0000313" key="2">
    <source>
        <dbReference type="EMBL" id="EYU38808.1"/>
    </source>
</evidence>
<accession>A0A022RG95</accession>
<dbReference type="STRING" id="4155.A0A022RG95"/>
<dbReference type="OMA" id="FRFALML"/>
<dbReference type="PANTHER" id="PTHR33306">
    <property type="entry name" value="EXPRESSED PROTEIN-RELATED-RELATED"/>
    <property type="match status" value="1"/>
</dbReference>
<dbReference type="EMBL" id="KI630476">
    <property type="protein sequence ID" value="EYU38808.1"/>
    <property type="molecule type" value="Genomic_DNA"/>
</dbReference>
<dbReference type="PhylomeDB" id="A0A022RG95"/>
<reference evidence="2 3" key="1">
    <citation type="journal article" date="2013" name="Proc. Natl. Acad. Sci. U.S.A.">
        <title>Fine-scale variation in meiotic recombination in Mimulus inferred from population shotgun sequencing.</title>
        <authorList>
            <person name="Hellsten U."/>
            <person name="Wright K.M."/>
            <person name="Jenkins J."/>
            <person name="Shu S."/>
            <person name="Yuan Y."/>
            <person name="Wessler S.R."/>
            <person name="Schmutz J."/>
            <person name="Willis J.H."/>
            <person name="Rokhsar D.S."/>
        </authorList>
    </citation>
    <scope>NUCLEOTIDE SEQUENCE [LARGE SCALE GENOMIC DNA]</scope>
    <source>
        <strain evidence="3">cv. DUN x IM62</strain>
    </source>
</reference>
<dbReference type="OrthoDB" id="1935034at2759"/>
<keyword evidence="1" id="KW-0812">Transmembrane</keyword>